<feature type="domain" description="Mce/MlaD" evidence="3">
    <location>
        <begin position="148"/>
        <end position="223"/>
    </location>
</feature>
<reference evidence="4" key="1">
    <citation type="submission" date="2017-08" db="EMBL/GenBank/DDBJ databases">
        <authorList>
            <person name="Polle J.E."/>
            <person name="Barry K."/>
            <person name="Cushman J."/>
            <person name="Schmutz J."/>
            <person name="Tran D."/>
            <person name="Hathwaick L.T."/>
            <person name="Yim W.C."/>
            <person name="Jenkins J."/>
            <person name="Mckie-Krisberg Z.M."/>
            <person name="Prochnik S."/>
            <person name="Lindquist E."/>
            <person name="Dockter R.B."/>
            <person name="Adam C."/>
            <person name="Molina H."/>
            <person name="Bunkerborg J."/>
            <person name="Jin E."/>
            <person name="Buchheim M."/>
            <person name="Magnuson J."/>
        </authorList>
    </citation>
    <scope>NUCLEOTIDE SEQUENCE</scope>
    <source>
        <strain evidence="4">CCAP 19/18</strain>
    </source>
</reference>
<sequence length="403" mass="42694">MMALSSSSMAKAGGGLRLKNVPAAAHTQQHLLVAPLRSPRSLLLENRPRVKTASSSSPSSNPADEPSSSNPSQPAPREAPTPPSPPPASKPASQPNFFSTMFKNLQDFGIGKNSLSEGGVGLFIIVGTGAAVALVCWARGIAMRSTTPYQVTVELPLACGVCVGTPLRIRGVQVGTVLNVKPSLERVDVLCEVGDTKTVIPRNSIIEANQSGLIAEPLLDITPQDPIPVWQEGPTAPGCDSEGKIVCEHGRIEGHQGVALDDLVYIMTQLARQAETDGFERMFDAAEAATKAIEEARPLLSQSIQLVEEVTPLLRELREGGLVNNVEALTSTAAAAAADIQKLQGAVLTEENVRALRSAVLTLCRTMENVESVSSDMSAFTRDSAVQRNLKTLVQALSRLVDE</sequence>
<feature type="transmembrane region" description="Helical" evidence="2">
    <location>
        <begin position="120"/>
        <end position="140"/>
    </location>
</feature>
<evidence type="ECO:0000256" key="1">
    <source>
        <dbReference type="SAM" id="MobiDB-lite"/>
    </source>
</evidence>
<dbReference type="Pfam" id="PF02470">
    <property type="entry name" value="MlaD"/>
    <property type="match status" value="1"/>
</dbReference>
<feature type="compositionally biased region" description="Low complexity" evidence="1">
    <location>
        <begin position="53"/>
        <end position="72"/>
    </location>
</feature>
<evidence type="ECO:0000259" key="3">
    <source>
        <dbReference type="Pfam" id="PF02470"/>
    </source>
</evidence>
<dbReference type="PANTHER" id="PTHR34675">
    <property type="entry name" value="PROTEIN TRIGALACTOSYLDIACYLGLYCEROL 2, CHLOROPLASTIC"/>
    <property type="match status" value="1"/>
</dbReference>
<protein>
    <recommendedName>
        <fullName evidence="3">Mce/MlaD domain-containing protein</fullName>
    </recommendedName>
</protein>
<dbReference type="InterPro" id="IPR039342">
    <property type="entry name" value="TGD2-like"/>
</dbReference>
<evidence type="ECO:0000313" key="5">
    <source>
        <dbReference type="Proteomes" id="UP000815325"/>
    </source>
</evidence>
<proteinExistence type="predicted"/>
<accession>A0ABQ7H4C9</accession>
<keyword evidence="2" id="KW-0812">Transmembrane</keyword>
<keyword evidence="2" id="KW-1133">Transmembrane helix</keyword>
<keyword evidence="5" id="KW-1185">Reference proteome</keyword>
<organism evidence="4 5">
    <name type="scientific">Dunaliella salina</name>
    <name type="common">Green alga</name>
    <name type="synonym">Protococcus salinus</name>
    <dbReference type="NCBI Taxonomy" id="3046"/>
    <lineage>
        <taxon>Eukaryota</taxon>
        <taxon>Viridiplantae</taxon>
        <taxon>Chlorophyta</taxon>
        <taxon>core chlorophytes</taxon>
        <taxon>Chlorophyceae</taxon>
        <taxon>CS clade</taxon>
        <taxon>Chlamydomonadales</taxon>
        <taxon>Dunaliellaceae</taxon>
        <taxon>Dunaliella</taxon>
    </lineage>
</organism>
<evidence type="ECO:0000313" key="4">
    <source>
        <dbReference type="EMBL" id="KAF5841701.1"/>
    </source>
</evidence>
<dbReference type="InterPro" id="IPR003399">
    <property type="entry name" value="Mce/MlaD"/>
</dbReference>
<evidence type="ECO:0000256" key="2">
    <source>
        <dbReference type="SAM" id="Phobius"/>
    </source>
</evidence>
<dbReference type="PANTHER" id="PTHR34675:SF1">
    <property type="entry name" value="PROTEIN TRIGALACTOSYLDIACYLGLYCEROL 2, CHLOROPLASTIC"/>
    <property type="match status" value="1"/>
</dbReference>
<dbReference type="Proteomes" id="UP000815325">
    <property type="component" value="Unassembled WGS sequence"/>
</dbReference>
<dbReference type="EMBL" id="MU069479">
    <property type="protein sequence ID" value="KAF5841701.1"/>
    <property type="molecule type" value="Genomic_DNA"/>
</dbReference>
<name>A0ABQ7H4C9_DUNSA</name>
<feature type="region of interest" description="Disordered" evidence="1">
    <location>
        <begin position="32"/>
        <end position="96"/>
    </location>
</feature>
<gene>
    <name evidence="4" type="ORF">DUNSADRAFT_11675</name>
</gene>
<keyword evidence="2" id="KW-0472">Membrane</keyword>
<feature type="compositionally biased region" description="Pro residues" evidence="1">
    <location>
        <begin position="73"/>
        <end position="89"/>
    </location>
</feature>
<comment type="caution">
    <text evidence="4">The sequence shown here is derived from an EMBL/GenBank/DDBJ whole genome shotgun (WGS) entry which is preliminary data.</text>
</comment>